<dbReference type="Pfam" id="PF21154">
    <property type="entry name" value="RPN7_PSMD6_C"/>
    <property type="match status" value="1"/>
</dbReference>
<reference evidence="6 7" key="1">
    <citation type="journal article" date="2015" name="Front. Microbiol.">
        <title>Genome sequence of the plant growth promoting endophytic yeast Rhodotorula graminis WP1.</title>
        <authorList>
            <person name="Firrincieli A."/>
            <person name="Otillar R."/>
            <person name="Salamov A."/>
            <person name="Schmutz J."/>
            <person name="Khan Z."/>
            <person name="Redman R.S."/>
            <person name="Fleck N.D."/>
            <person name="Lindquist E."/>
            <person name="Grigoriev I.V."/>
            <person name="Doty S.L."/>
        </authorList>
    </citation>
    <scope>NUCLEOTIDE SEQUENCE [LARGE SCALE GENOMIC DNA]</scope>
    <source>
        <strain evidence="6 7">WP1</strain>
    </source>
</reference>
<dbReference type="PANTHER" id="PTHR14145">
    <property type="entry name" value="26S PROTESOME SUBUNIT 6"/>
    <property type="match status" value="1"/>
</dbReference>
<dbReference type="Proteomes" id="UP000053890">
    <property type="component" value="Unassembled WGS sequence"/>
</dbReference>
<dbReference type="PANTHER" id="PTHR14145:SF1">
    <property type="entry name" value="26S PROTEASOME NON-ATPASE REGULATORY SUBUNIT 6"/>
    <property type="match status" value="1"/>
</dbReference>
<feature type="region of interest" description="Disordered" evidence="4">
    <location>
        <begin position="1"/>
        <end position="28"/>
    </location>
</feature>
<dbReference type="SUPFAM" id="SSF46785">
    <property type="entry name" value="Winged helix' DNA-binding domain"/>
    <property type="match status" value="1"/>
</dbReference>
<dbReference type="GeneID" id="28975582"/>
<gene>
    <name evidence="6" type="ORF">RHOBADRAFT_48386</name>
</gene>
<evidence type="ECO:0000256" key="3">
    <source>
        <dbReference type="ARBA" id="ARBA00093502"/>
    </source>
</evidence>
<dbReference type="OrthoDB" id="1452at2759"/>
<dbReference type="InterPro" id="IPR049549">
    <property type="entry name" value="RPN7_PSMD6_C"/>
</dbReference>
<feature type="domain" description="PCI" evidence="5">
    <location>
        <begin position="214"/>
        <end position="383"/>
    </location>
</feature>
<proteinExistence type="predicted"/>
<dbReference type="Gene3D" id="1.25.40.570">
    <property type="match status" value="1"/>
</dbReference>
<dbReference type="InterPro" id="IPR000717">
    <property type="entry name" value="PCI_dom"/>
</dbReference>
<dbReference type="SMART" id="SM00088">
    <property type="entry name" value="PINT"/>
    <property type="match status" value="1"/>
</dbReference>
<feature type="compositionally biased region" description="Low complexity" evidence="4">
    <location>
        <begin position="1"/>
        <end position="19"/>
    </location>
</feature>
<accession>A0A194S3V0</accession>
<keyword evidence="7" id="KW-1185">Reference proteome</keyword>
<dbReference type="Pfam" id="PF01399">
    <property type="entry name" value="PCI"/>
    <property type="match status" value="1"/>
</dbReference>
<evidence type="ECO:0000313" key="6">
    <source>
        <dbReference type="EMBL" id="KPV75199.1"/>
    </source>
</evidence>
<dbReference type="RefSeq" id="XP_018271248.1">
    <property type="nucleotide sequence ID" value="XM_018415134.1"/>
</dbReference>
<dbReference type="FunFam" id="1.25.40.570:FF:000005">
    <property type="entry name" value="26S proteasome regulatory subunit N7"/>
    <property type="match status" value="1"/>
</dbReference>
<protein>
    <recommendedName>
        <fullName evidence="5">PCI domain-containing protein</fullName>
    </recommendedName>
</protein>
<name>A0A194S3V0_RHOGW</name>
<dbReference type="EMBL" id="KQ474078">
    <property type="protein sequence ID" value="KPV75199.1"/>
    <property type="molecule type" value="Genomic_DNA"/>
</dbReference>
<sequence length="410" mass="45316">MSSTTATPAPAASTSTAPPVDDAPLPIPNLQLPQLAFNLSTPRPDSDDQHARTALLDGIEHDRKSPFLLHMAPYLEHLAHAGLVTDQHDLLSRLKQLNTDELKRINDKLDDATSNLGETEISDALREKATYLARIGEKDAAVKAHDEAFAKTAGKGSKIDLVLSIVRIALFHSDHDLVISSLDRAQKLVDEGGDWDRRNRLKVYTGVHLLSIRNFNKAADLLLDALPTFTATELIPYDDFVTLCVLAGVFSLERKELRKKVIDAPEVIAVLPVVPSLKDFAESLWKCDYAAFFRALATVEEHHLLPSRLLAVHARYYARELRIKAYAQLLESYRSVTLESLAQAFGVSKEWLDADLARFIAAGRLPCTIDRVASIVETHRPDAKNARYAAVIKQGDAVLTSVQRLSRVIG</sequence>
<evidence type="ECO:0000313" key="7">
    <source>
        <dbReference type="Proteomes" id="UP000053890"/>
    </source>
</evidence>
<dbReference type="AlphaFoldDB" id="A0A194S3V0"/>
<dbReference type="InterPro" id="IPR045135">
    <property type="entry name" value="Rpn7_N"/>
</dbReference>
<evidence type="ECO:0000259" key="5">
    <source>
        <dbReference type="PROSITE" id="PS50250"/>
    </source>
</evidence>
<organism evidence="6 7">
    <name type="scientific">Rhodotorula graminis (strain WP1)</name>
    <dbReference type="NCBI Taxonomy" id="578459"/>
    <lineage>
        <taxon>Eukaryota</taxon>
        <taxon>Fungi</taxon>
        <taxon>Dikarya</taxon>
        <taxon>Basidiomycota</taxon>
        <taxon>Pucciniomycotina</taxon>
        <taxon>Microbotryomycetes</taxon>
        <taxon>Sporidiobolales</taxon>
        <taxon>Sporidiobolaceae</taxon>
        <taxon>Rhodotorula</taxon>
    </lineage>
</organism>
<dbReference type="GO" id="GO:0008541">
    <property type="term" value="C:proteasome regulatory particle, lid subcomplex"/>
    <property type="evidence" value="ECO:0007669"/>
    <property type="project" value="UniProtKB-ARBA"/>
</dbReference>
<comment type="function">
    <text evidence="2">Component of the 19S cap proteasome complex which acts as a regulatory subunit of the 26S proteasome, involved in the ATP-dependent degradation of ubiquitinated proteins.</text>
</comment>
<dbReference type="PROSITE" id="PS50250">
    <property type="entry name" value="PCI"/>
    <property type="match status" value="1"/>
</dbReference>
<evidence type="ECO:0000256" key="1">
    <source>
        <dbReference type="ARBA" id="ARBA00022942"/>
    </source>
</evidence>
<evidence type="ECO:0000256" key="2">
    <source>
        <dbReference type="ARBA" id="ARBA00093435"/>
    </source>
</evidence>
<dbReference type="Pfam" id="PF10602">
    <property type="entry name" value="RPN7"/>
    <property type="match status" value="1"/>
</dbReference>
<comment type="subunit">
    <text evidence="3">The 26S proteasome is composed of a core protease, known as the 20S proteasome, capped at one or both ends by the 19S regulatory complex (RC). The RC is composed of at least 18 different subunits in two subcomplexes, the base and the lid, which form the portions proximal and distal to the 20S proteolytic core, respectively. Component of the lid subcomplex of the 19S RC.</text>
</comment>
<dbReference type="InterPro" id="IPR019585">
    <property type="entry name" value="Rpn7/CSN1"/>
</dbReference>
<dbReference type="STRING" id="578459.A0A194S3V0"/>
<keyword evidence="1" id="KW-0647">Proteasome</keyword>
<dbReference type="InterPro" id="IPR036390">
    <property type="entry name" value="WH_DNA-bd_sf"/>
</dbReference>
<dbReference type="OMA" id="RLHCKVD"/>
<dbReference type="GO" id="GO:0043161">
    <property type="term" value="P:proteasome-mediated ubiquitin-dependent protein catabolic process"/>
    <property type="evidence" value="ECO:0007669"/>
    <property type="project" value="TreeGrafter"/>
</dbReference>
<evidence type="ECO:0000256" key="4">
    <source>
        <dbReference type="SAM" id="MobiDB-lite"/>
    </source>
</evidence>